<dbReference type="EMBL" id="LXER01000005">
    <property type="protein sequence ID" value="OAT34458.1"/>
    <property type="molecule type" value="Genomic_DNA"/>
</dbReference>
<dbReference type="RefSeq" id="WP_064556751.1">
    <property type="nucleotide sequence ID" value="NZ_LXER01000005.1"/>
</dbReference>
<evidence type="ECO:0000256" key="7">
    <source>
        <dbReference type="SAM" id="SignalP"/>
    </source>
</evidence>
<comment type="caution">
    <text evidence="9">The sequence shown here is derived from an EMBL/GenBank/DDBJ whole genome shotgun (WGS) entry which is preliminary data.</text>
</comment>
<sequence length="435" mass="47583">MKRHSLILLVPLAITFLYGLSHPANAEEDPLAVITASSNFDNSVPAILNYAQQEQGKPSSGSVQAAPKNQKRVQASDKKSSLDSKYTQQQGWLTQKDATIRQLQMQLADKNAQEETFSQKEVELTTRIKALQTQLDAQKQQNTGLADVQKQSAFLEAQLKEKGTQLESLTQKLDANEQQRSTQISALQEQLNQESLAVKAKEAELAKLTSDFTQYKDEAAKKSAVVDLKLVPQQQAYSIGVSLGNDVLQELNTRESQGVKVDRDAALLGISDVFKGTLALDESTRNKSLAAASQALYENLSKTESQSIKEGKLYQQKFARQKGVEFKEGVYSKIDYAGQDAIGPEDTVVIVMKETLTDGTVITDMEAAGKVWSQPLSAYPPIFSGPLKRLGNHGTITVVVPPDLAYGSKGLPPKIPPGATMTYSIRVVDVIKKTR</sequence>
<dbReference type="InterPro" id="IPR001179">
    <property type="entry name" value="PPIase_FKBP_dom"/>
</dbReference>
<evidence type="ECO:0000256" key="3">
    <source>
        <dbReference type="ARBA" id="ARBA00023110"/>
    </source>
</evidence>
<feature type="coiled-coil region" evidence="5">
    <location>
        <begin position="93"/>
        <end position="218"/>
    </location>
</feature>
<protein>
    <recommendedName>
        <fullName evidence="2 4">peptidylprolyl isomerase</fullName>
        <ecNumber evidence="2 4">5.2.1.8</ecNumber>
    </recommendedName>
</protein>
<dbReference type="Gene3D" id="3.10.50.40">
    <property type="match status" value="1"/>
</dbReference>
<keyword evidence="10" id="KW-1185">Reference proteome</keyword>
<evidence type="ECO:0000313" key="9">
    <source>
        <dbReference type="EMBL" id="OAT34458.1"/>
    </source>
</evidence>
<dbReference type="Gene3D" id="1.10.287.460">
    <property type="entry name" value="Peptidyl-prolyl cis-trans isomerase, FKBP-type, N-terminal domain"/>
    <property type="match status" value="1"/>
</dbReference>
<keyword evidence="4 9" id="KW-0413">Isomerase</keyword>
<dbReference type="EC" id="5.2.1.8" evidence="2 4"/>
<dbReference type="OrthoDB" id="6623070at2"/>
<feature type="chain" id="PRO_5008594521" description="peptidylprolyl isomerase" evidence="7">
    <location>
        <begin position="27"/>
        <end position="435"/>
    </location>
</feature>
<dbReference type="InterPro" id="IPR046357">
    <property type="entry name" value="PPIase_dom_sf"/>
</dbReference>
<evidence type="ECO:0000256" key="6">
    <source>
        <dbReference type="SAM" id="MobiDB-lite"/>
    </source>
</evidence>
<evidence type="ECO:0000256" key="1">
    <source>
        <dbReference type="ARBA" id="ARBA00000971"/>
    </source>
</evidence>
<evidence type="ECO:0000256" key="4">
    <source>
        <dbReference type="PROSITE-ProRule" id="PRU00277"/>
    </source>
</evidence>
<dbReference type="GO" id="GO:0003755">
    <property type="term" value="F:peptidyl-prolyl cis-trans isomerase activity"/>
    <property type="evidence" value="ECO:0007669"/>
    <property type="project" value="UniProtKB-KW"/>
</dbReference>
<gene>
    <name evidence="9" type="ORF">M975_0172</name>
</gene>
<feature type="compositionally biased region" description="Polar residues" evidence="6">
    <location>
        <begin position="53"/>
        <end position="63"/>
    </location>
</feature>
<proteinExistence type="predicted"/>
<evidence type="ECO:0000259" key="8">
    <source>
        <dbReference type="PROSITE" id="PS50059"/>
    </source>
</evidence>
<dbReference type="InterPro" id="IPR036944">
    <property type="entry name" value="PPIase_FKBP_N_sf"/>
</dbReference>
<comment type="catalytic activity">
    <reaction evidence="1 4">
        <text>[protein]-peptidylproline (omega=180) = [protein]-peptidylproline (omega=0)</text>
        <dbReference type="Rhea" id="RHEA:16237"/>
        <dbReference type="Rhea" id="RHEA-COMP:10747"/>
        <dbReference type="Rhea" id="RHEA-COMP:10748"/>
        <dbReference type="ChEBI" id="CHEBI:83833"/>
        <dbReference type="ChEBI" id="CHEBI:83834"/>
        <dbReference type="EC" id="5.2.1.8"/>
    </reaction>
</comment>
<dbReference type="InterPro" id="IPR000774">
    <property type="entry name" value="PPIase_FKBP_N"/>
</dbReference>
<dbReference type="PROSITE" id="PS50059">
    <property type="entry name" value="FKBP_PPIASE"/>
    <property type="match status" value="1"/>
</dbReference>
<dbReference type="AlphaFoldDB" id="A0A1B7IX10"/>
<dbReference type="PATRIC" id="fig|1354251.4.peg.177"/>
<dbReference type="Pfam" id="PF00254">
    <property type="entry name" value="FKBP_C"/>
    <property type="match status" value="1"/>
</dbReference>
<reference evidence="9 10" key="1">
    <citation type="submission" date="2016-04" db="EMBL/GenBank/DDBJ databases">
        <title>ATOL: Assembling a taxonomically balanced genome-scale reconstruction of the evolutionary history of the Enterobacteriaceae.</title>
        <authorList>
            <person name="Plunkett G.III."/>
            <person name="Neeno-Eckwall E.C."/>
            <person name="Glasner J.D."/>
            <person name="Perna N.T."/>
        </authorList>
    </citation>
    <scope>NUCLEOTIDE SEQUENCE [LARGE SCALE GENOMIC DNA]</scope>
    <source>
        <strain evidence="9 10">ATCC 51605</strain>
    </source>
</reference>
<evidence type="ECO:0000256" key="5">
    <source>
        <dbReference type="SAM" id="Coils"/>
    </source>
</evidence>
<feature type="region of interest" description="Disordered" evidence="6">
    <location>
        <begin position="53"/>
        <end position="88"/>
    </location>
</feature>
<dbReference type="GO" id="GO:0006457">
    <property type="term" value="P:protein folding"/>
    <property type="evidence" value="ECO:0007669"/>
    <property type="project" value="InterPro"/>
</dbReference>
<accession>A0A1B7IX10</accession>
<keyword evidence="3 4" id="KW-0697">Rotamase</keyword>
<dbReference type="SUPFAM" id="SSF54534">
    <property type="entry name" value="FKBP-like"/>
    <property type="match status" value="1"/>
</dbReference>
<dbReference type="Proteomes" id="UP000078410">
    <property type="component" value="Unassembled WGS sequence"/>
</dbReference>
<evidence type="ECO:0000256" key="2">
    <source>
        <dbReference type="ARBA" id="ARBA00013194"/>
    </source>
</evidence>
<keyword evidence="5" id="KW-0175">Coiled coil</keyword>
<keyword evidence="7" id="KW-0732">Signal</keyword>
<feature type="signal peptide" evidence="7">
    <location>
        <begin position="1"/>
        <end position="26"/>
    </location>
</feature>
<organism evidence="9 10">
    <name type="scientific">Buttiauxella brennerae ATCC 51605</name>
    <dbReference type="NCBI Taxonomy" id="1354251"/>
    <lineage>
        <taxon>Bacteria</taxon>
        <taxon>Pseudomonadati</taxon>
        <taxon>Pseudomonadota</taxon>
        <taxon>Gammaproteobacteria</taxon>
        <taxon>Enterobacterales</taxon>
        <taxon>Enterobacteriaceae</taxon>
        <taxon>Buttiauxella</taxon>
    </lineage>
</organism>
<feature type="domain" description="PPIase FKBP-type" evidence="8">
    <location>
        <begin position="345"/>
        <end position="431"/>
    </location>
</feature>
<name>A0A1B7IX10_9ENTR</name>
<evidence type="ECO:0000313" key="10">
    <source>
        <dbReference type="Proteomes" id="UP000078410"/>
    </source>
</evidence>
<dbReference type="Pfam" id="PF01346">
    <property type="entry name" value="FKBP_N"/>
    <property type="match status" value="1"/>
</dbReference>